<dbReference type="AlphaFoldDB" id="B8LP22"/>
<dbReference type="PANTHER" id="PTHR46368:SF4">
    <property type="entry name" value="OS10G0403700 PROTEIN"/>
    <property type="match status" value="1"/>
</dbReference>
<dbReference type="PANTHER" id="PTHR46368">
    <property type="match status" value="1"/>
</dbReference>
<dbReference type="Pfam" id="PF22725">
    <property type="entry name" value="GFO_IDH_MocA_C3"/>
    <property type="match status" value="1"/>
</dbReference>
<dbReference type="Gene3D" id="3.40.50.720">
    <property type="entry name" value="NAD(P)-binding Rossmann-like Domain"/>
    <property type="match status" value="1"/>
</dbReference>
<feature type="domain" description="GFO/IDH/MocA-like oxidoreductase" evidence="3">
    <location>
        <begin position="152"/>
        <end position="263"/>
    </location>
</feature>
<comment type="similarity">
    <text evidence="1">Belongs to the Gfo/Idh/MocA family.</text>
</comment>
<dbReference type="InterPro" id="IPR036291">
    <property type="entry name" value="NAD(P)-bd_dom_sf"/>
</dbReference>
<evidence type="ECO:0000313" key="4">
    <source>
        <dbReference type="EMBL" id="ABR17402.1"/>
    </source>
</evidence>
<accession>B8LP22</accession>
<evidence type="ECO:0000259" key="3">
    <source>
        <dbReference type="Pfam" id="PF22725"/>
    </source>
</evidence>
<dbReference type="InterPro" id="IPR055170">
    <property type="entry name" value="GFO_IDH_MocA-like_dom"/>
</dbReference>
<protein>
    <submittedName>
        <fullName evidence="4">Uncharacterized protein</fullName>
    </submittedName>
</protein>
<evidence type="ECO:0000259" key="2">
    <source>
        <dbReference type="Pfam" id="PF01408"/>
    </source>
</evidence>
<feature type="domain" description="Gfo/Idh/MocA-like oxidoreductase N-terminal" evidence="2">
    <location>
        <begin position="10"/>
        <end position="129"/>
    </location>
</feature>
<dbReference type="SUPFAM" id="SSF55347">
    <property type="entry name" value="Glyceraldehyde-3-phosphate dehydrogenase-like, C-terminal domain"/>
    <property type="match status" value="1"/>
</dbReference>
<dbReference type="GO" id="GO:0000166">
    <property type="term" value="F:nucleotide binding"/>
    <property type="evidence" value="ECO:0007669"/>
    <property type="project" value="InterPro"/>
</dbReference>
<sequence length="363" mass="40581">MGEEEAVGRVRFGVLGCADIVRKVARAIGMAKGATIHALGSRSLEKAKAFAADNNFPTQTKLYGSYAEVLDDADVDVVYIPLPTTLHLEWAVKAAQKKKHVLLEKPPALTVEDMDKMIESFDRHGVQLMDGTMWVHHPRTARMAELLNNPQLFGNLKEVHSIFSYAASHEFLEKNIRSRPDLDALGAQGDIGWYCCRAILWANDYQMPQNVRAMPAPIFNAAGVIMSCGATFMWEVGRLATYHASFLSHATTNLTVQGTRGTLHVEDFCIPFEETNASFKFISDMKPKPLFLGWENRPDEHKVIAEVPQEVAMIEELSRIVKNIRDGEGKIDPFWPSITRKTQVLVNAVMESIHSNFDIVNIT</sequence>
<dbReference type="Pfam" id="PF01408">
    <property type="entry name" value="GFO_IDH_MocA"/>
    <property type="match status" value="1"/>
</dbReference>
<organism evidence="4">
    <name type="scientific">Picea sitchensis</name>
    <name type="common">Sitka spruce</name>
    <name type="synonym">Pinus sitchensis</name>
    <dbReference type="NCBI Taxonomy" id="3332"/>
    <lineage>
        <taxon>Eukaryota</taxon>
        <taxon>Viridiplantae</taxon>
        <taxon>Streptophyta</taxon>
        <taxon>Embryophyta</taxon>
        <taxon>Tracheophyta</taxon>
        <taxon>Spermatophyta</taxon>
        <taxon>Pinopsida</taxon>
        <taxon>Pinidae</taxon>
        <taxon>Conifers I</taxon>
        <taxon>Pinales</taxon>
        <taxon>Pinaceae</taxon>
        <taxon>Picea</taxon>
    </lineage>
</organism>
<name>B8LP22_PICSI</name>
<dbReference type="Gene3D" id="3.30.360.10">
    <property type="entry name" value="Dihydrodipicolinate Reductase, domain 2"/>
    <property type="match status" value="1"/>
</dbReference>
<proteinExistence type="evidence at transcript level"/>
<dbReference type="EMBL" id="EF677588">
    <property type="protein sequence ID" value="ABR17402.1"/>
    <property type="molecule type" value="mRNA"/>
</dbReference>
<dbReference type="InterPro" id="IPR000683">
    <property type="entry name" value="Gfo/Idh/MocA-like_OxRdtase_N"/>
</dbReference>
<dbReference type="SUPFAM" id="SSF51735">
    <property type="entry name" value="NAD(P)-binding Rossmann-fold domains"/>
    <property type="match status" value="1"/>
</dbReference>
<reference evidence="4" key="1">
    <citation type="submission" date="2007-06" db="EMBL/GenBank/DDBJ databases">
        <title>Full length cDNA sequences from Sitka Spruce (Picea sitchensis).</title>
        <authorList>
            <person name="Ralph S.G."/>
            <person name="Chun H.E."/>
            <person name="Liao N."/>
            <person name="Ali J."/>
            <person name="Reid K."/>
            <person name="Kolosova N."/>
            <person name="Cooper N."/>
            <person name="Cullis C."/>
            <person name="Jancsik S."/>
            <person name="Moore R."/>
            <person name="Mayo M."/>
            <person name="Wagner S."/>
            <person name="Holt R.A."/>
            <person name="Jones S.J.M."/>
            <person name="Marra M.A."/>
            <person name="Ritland C.E."/>
            <person name="Ritland K."/>
            <person name="Bohlmann J."/>
        </authorList>
    </citation>
    <scope>NUCLEOTIDE SEQUENCE</scope>
    <source>
        <tissue evidence="4">Green portion of the leader tissue</tissue>
    </source>
</reference>
<evidence type="ECO:0000256" key="1">
    <source>
        <dbReference type="ARBA" id="ARBA00010928"/>
    </source>
</evidence>